<feature type="compositionally biased region" description="Polar residues" evidence="1">
    <location>
        <begin position="11"/>
        <end position="34"/>
    </location>
</feature>
<dbReference type="Pfam" id="PF13270">
    <property type="entry name" value="CCDC28"/>
    <property type="match status" value="1"/>
</dbReference>
<dbReference type="PANTHER" id="PTHR13400:SF4">
    <property type="entry name" value="COILED-COIL DOMAIN-CONTAINING PROTEIN 28A-LIKE PROTEIN"/>
    <property type="match status" value="1"/>
</dbReference>
<evidence type="ECO:0000313" key="3">
    <source>
        <dbReference type="WBParaSite" id="nRc.2.0.1.t02624-RA"/>
    </source>
</evidence>
<dbReference type="AlphaFoldDB" id="A0A915HLS2"/>
<dbReference type="PANTHER" id="PTHR13400">
    <property type="entry name" value="CHEMOKINE C-C MOTIF RECEPTOR 1"/>
    <property type="match status" value="1"/>
</dbReference>
<evidence type="ECO:0000313" key="2">
    <source>
        <dbReference type="Proteomes" id="UP000887565"/>
    </source>
</evidence>
<sequence length="272" mass="29987">MPGEPHKSQSQHKSSLPLNVMNITATSLETSPQKSRAGLSLHLTQKTPPSSPSKKTMKILSVTRAATMNAVGTATTKRRVSAGWLKKPLSPGSPKTKTTATSPTKTTTSFVVDKSQLDPAKLSPSHVLKLKPDEESEYSELDSLRLSVIAPSKPQQSTIQPEERLDLDDLHRTQQSLMRLQNDFNAGKLKMFESTQAIDRMKQVREKQESLAKLHFRLHASHSPEELRTGSARTATLNNLKKATMAGLESLKESIQNIDKEIGISRTKAPQH</sequence>
<dbReference type="Proteomes" id="UP000887565">
    <property type="component" value="Unplaced"/>
</dbReference>
<feature type="compositionally biased region" description="Low complexity" evidence="1">
    <location>
        <begin position="90"/>
        <end position="107"/>
    </location>
</feature>
<reference evidence="3" key="1">
    <citation type="submission" date="2022-11" db="UniProtKB">
        <authorList>
            <consortium name="WormBaseParasite"/>
        </authorList>
    </citation>
    <scope>IDENTIFICATION</scope>
</reference>
<evidence type="ECO:0000256" key="1">
    <source>
        <dbReference type="SAM" id="MobiDB-lite"/>
    </source>
</evidence>
<feature type="compositionally biased region" description="Polar residues" evidence="1">
    <location>
        <begin position="42"/>
        <end position="54"/>
    </location>
</feature>
<feature type="region of interest" description="Disordered" evidence="1">
    <location>
        <begin position="85"/>
        <end position="107"/>
    </location>
</feature>
<accession>A0A915HLS2</accession>
<name>A0A915HLS2_ROMCU</name>
<organism evidence="2 3">
    <name type="scientific">Romanomermis culicivorax</name>
    <name type="common">Nematode worm</name>
    <dbReference type="NCBI Taxonomy" id="13658"/>
    <lineage>
        <taxon>Eukaryota</taxon>
        <taxon>Metazoa</taxon>
        <taxon>Ecdysozoa</taxon>
        <taxon>Nematoda</taxon>
        <taxon>Enoplea</taxon>
        <taxon>Dorylaimia</taxon>
        <taxon>Mermithida</taxon>
        <taxon>Mermithoidea</taxon>
        <taxon>Mermithidae</taxon>
        <taxon>Romanomermis</taxon>
    </lineage>
</organism>
<protein>
    <submittedName>
        <fullName evidence="3">Uncharacterized protein</fullName>
    </submittedName>
</protein>
<proteinExistence type="predicted"/>
<dbReference type="WBParaSite" id="nRc.2.0.1.t02624-RA">
    <property type="protein sequence ID" value="nRc.2.0.1.t02624-RA"/>
    <property type="gene ID" value="nRc.2.0.1.g02624"/>
</dbReference>
<keyword evidence="2" id="KW-1185">Reference proteome</keyword>
<dbReference type="InterPro" id="IPR025271">
    <property type="entry name" value="CCDC28"/>
</dbReference>
<feature type="region of interest" description="Disordered" evidence="1">
    <location>
        <begin position="1"/>
        <end position="55"/>
    </location>
</feature>